<dbReference type="GO" id="GO:0009898">
    <property type="term" value="C:cytoplasmic side of plasma membrane"/>
    <property type="evidence" value="ECO:0007669"/>
    <property type="project" value="TreeGrafter"/>
</dbReference>
<dbReference type="AlphaFoldDB" id="A0A4P8IX06"/>
<comment type="similarity">
    <text evidence="3">In the C-terminal section; belongs to the aldehyde dehydrogenase family.</text>
</comment>
<dbReference type="PANTHER" id="PTHR42862">
    <property type="entry name" value="DELTA-1-PYRROLINE-5-CARBOXYLATE DEHYDROGENASE 1, ISOFORM A-RELATED"/>
    <property type="match status" value="1"/>
</dbReference>
<comment type="similarity">
    <text evidence="3">In the N-terminal section; belongs to the proline dehydrogenase family.</text>
</comment>
<dbReference type="Gene3D" id="1.20.5.550">
    <property type="entry name" value="Single Helix bin"/>
    <property type="match status" value="1"/>
</dbReference>
<comment type="function">
    <text evidence="3">Oxidizes proline to glutamate for use as a carbon and nitrogen source.</text>
</comment>
<dbReference type="Pfam" id="PF00171">
    <property type="entry name" value="Aldedh"/>
    <property type="match status" value="1"/>
</dbReference>
<comment type="cofactor">
    <cofactor evidence="3">
        <name>FAD</name>
        <dbReference type="ChEBI" id="CHEBI:57692"/>
    </cofactor>
</comment>
<keyword evidence="1 3" id="KW-0560">Oxidoreductase</keyword>
<evidence type="ECO:0000313" key="9">
    <source>
        <dbReference type="Proteomes" id="UP000298656"/>
    </source>
</evidence>
<evidence type="ECO:0000256" key="1">
    <source>
        <dbReference type="ARBA" id="ARBA00023002"/>
    </source>
</evidence>
<dbReference type="EMBL" id="CP040077">
    <property type="protein sequence ID" value="QCP51684.1"/>
    <property type="molecule type" value="Genomic_DNA"/>
</dbReference>
<accession>A0A4P8IX06</accession>
<gene>
    <name evidence="8" type="primary">putA</name>
    <name evidence="8" type="ORF">FAZ95_07610</name>
</gene>
<evidence type="ECO:0000256" key="2">
    <source>
        <dbReference type="ARBA" id="ARBA00023027"/>
    </source>
</evidence>
<dbReference type="GO" id="GO:0003700">
    <property type="term" value="F:DNA-binding transcription factor activity"/>
    <property type="evidence" value="ECO:0007669"/>
    <property type="project" value="InterPro"/>
</dbReference>
<dbReference type="InterPro" id="IPR041349">
    <property type="entry name" value="PRODH"/>
</dbReference>
<dbReference type="InterPro" id="IPR016163">
    <property type="entry name" value="Ald_DH_C"/>
</dbReference>
<dbReference type="EC" id="1.5.5.2" evidence="3"/>
<dbReference type="GO" id="GO:0004657">
    <property type="term" value="F:proline dehydrogenase activity"/>
    <property type="evidence" value="ECO:0007669"/>
    <property type="project" value="UniProtKB-UniRule"/>
</dbReference>
<dbReference type="EC" id="1.2.1.88" evidence="3"/>
<dbReference type="SUPFAM" id="SSF53720">
    <property type="entry name" value="ALDH-like"/>
    <property type="match status" value="1"/>
</dbReference>
<evidence type="ECO:0000313" key="8">
    <source>
        <dbReference type="EMBL" id="QCP51684.1"/>
    </source>
</evidence>
<dbReference type="InterPro" id="IPR024089">
    <property type="entry name" value="PRODH_PutA_dom_I/II"/>
</dbReference>
<dbReference type="PIRSF" id="PIRSF000197">
    <property type="entry name" value="Bifunct_PutA"/>
    <property type="match status" value="1"/>
</dbReference>
<dbReference type="SUPFAM" id="SSF51730">
    <property type="entry name" value="FAD-linked oxidoreductase"/>
    <property type="match status" value="1"/>
</dbReference>
<dbReference type="InterPro" id="IPR025703">
    <property type="entry name" value="Bifunct_PutA"/>
</dbReference>
<dbReference type="InterPro" id="IPR029041">
    <property type="entry name" value="FAD-linked_oxidoreductase-like"/>
</dbReference>
<feature type="domain" description="Proline utilization A proline dehydrogenase N-terminal" evidence="7">
    <location>
        <begin position="9"/>
        <end position="56"/>
    </location>
</feature>
<keyword evidence="3" id="KW-0805">Transcription regulation</keyword>
<keyword evidence="3" id="KW-0642">Proline metabolism</keyword>
<dbReference type="Gene3D" id="3.40.309.10">
    <property type="entry name" value="Aldehyde Dehydrogenase, Chain A, domain 2"/>
    <property type="match status" value="1"/>
</dbReference>
<feature type="domain" description="Proline dehydrogenase" evidence="5">
    <location>
        <begin position="187"/>
        <end position="479"/>
    </location>
</feature>
<dbReference type="PANTHER" id="PTHR42862:SF1">
    <property type="entry name" value="DELTA-1-PYRROLINE-5-CARBOXYLATE DEHYDROGENASE 2, ISOFORM A-RELATED"/>
    <property type="match status" value="1"/>
</dbReference>
<proteinExistence type="inferred from homology"/>
<feature type="domain" description="Proline dehydrogenase PutA" evidence="6">
    <location>
        <begin position="65"/>
        <end position="176"/>
    </location>
</feature>
<dbReference type="InterPro" id="IPR024082">
    <property type="entry name" value="PRODH_PutA_dom_II"/>
</dbReference>
<keyword evidence="3" id="KW-0678">Repressor</keyword>
<keyword evidence="2 3" id="KW-0520">NAD</keyword>
<dbReference type="OrthoDB" id="9773461at2"/>
<keyword evidence="9" id="KW-1185">Reference proteome</keyword>
<dbReference type="Gene3D" id="3.20.20.220">
    <property type="match status" value="1"/>
</dbReference>
<dbReference type="InterPro" id="IPR016162">
    <property type="entry name" value="Ald_DH_N"/>
</dbReference>
<comment type="catalytic activity">
    <reaction evidence="3">
        <text>L-glutamate 5-semialdehyde + NAD(+) + H2O = L-glutamate + NADH + 2 H(+)</text>
        <dbReference type="Rhea" id="RHEA:30235"/>
        <dbReference type="ChEBI" id="CHEBI:15377"/>
        <dbReference type="ChEBI" id="CHEBI:15378"/>
        <dbReference type="ChEBI" id="CHEBI:29985"/>
        <dbReference type="ChEBI" id="CHEBI:57540"/>
        <dbReference type="ChEBI" id="CHEBI:57945"/>
        <dbReference type="ChEBI" id="CHEBI:58066"/>
        <dbReference type="EC" id="1.2.1.88"/>
    </reaction>
</comment>
<dbReference type="InterPro" id="IPR015590">
    <property type="entry name" value="Aldehyde_DH_dom"/>
</dbReference>
<dbReference type="GO" id="GO:0010133">
    <property type="term" value="P:L-proline catabolic process to L-glutamate"/>
    <property type="evidence" value="ECO:0007669"/>
    <property type="project" value="UniProtKB-UniRule"/>
</dbReference>
<dbReference type="InterPro" id="IPR024090">
    <property type="entry name" value="PRODH_PutA_dom_I"/>
</dbReference>
<dbReference type="Pfam" id="PF14850">
    <property type="entry name" value="Pro_dh-DNA_bdg"/>
    <property type="match status" value="1"/>
</dbReference>
<comment type="pathway">
    <text evidence="3">Amino-acid degradation; L-proline degradation into L-glutamate; L-glutamate from L-proline: step 1/2.</text>
</comment>
<evidence type="ECO:0000259" key="6">
    <source>
        <dbReference type="Pfam" id="PF14850"/>
    </source>
</evidence>
<keyword evidence="3" id="KW-0285">Flavoprotein</keyword>
<evidence type="ECO:0000259" key="5">
    <source>
        <dbReference type="Pfam" id="PF01619"/>
    </source>
</evidence>
<keyword evidence="3" id="KW-0804">Transcription</keyword>
<sequence>MQAETTDLSVLRQRIKDASNLPEDVVVGELINAARMDADTLSRVQALASRLAQGVRDTRINAGGVDLLTQEFSLDSREGIALMCLAEAMLRIPDTPTRNQLIRDKIVDADWRAHIGKSPSLFVNATAWGLLVTGKLLKQPDESSLAEALTSVIRKGGESVVRSGVAYAMRLLGKQFVTGQTIEEAIRVAKSREGQGYRYSYDMLGEAALTEEDARAYFESYRHAIEAIGKDAAARGPIEGPGVSVKISGLHPRYELSQRERVIEELYPRLLSLAELAKKYGIGFHLDQEESARFDLTLEMLERLCLEPSLRGWNGIGISLQSYQKRGRFVAEWLIALARSTGRRINTRLVKGAYWDTEIKLAQDSGSEGYPVFTRKVHSDVSYIACAKALIAAPDAIFPQFATHNAFTIAAVHTLAGDGEYEFQCLHGMGESVYDQIVGASKLGRACRVYAPVGPHATLLAYLVRRLLENGANSSFVNQVVDPSVSIAEIVANPMEKAARTQGRMHEGIPSPRNVLPGRINAASLDFASSPQFRKAVDELHGGRINVVKSIVAGEVVPDSETTSLIYSAADSTQVIGSIDTCLPGAIDLALQRANEGCTSWGGTSAESRASILDAVAAKFEEGAAALGALLVTETGATLAEAADEVRSAVNLCRLYAYELTTERRLQTTNPLGVVACITSAATPLMSLVGQVAAALAVGNAVIAKPARCGSLIAYEVVSTFLRAGTPPTAIQLLLGSGETVGRALIVDRRIQAVLYAGCNATAVKLSSQIAALGRAPKLLFAVRSVNAMIVDSSALPEQVIFDATVSAFRSAGQAASSLRILCLQDSTAEKTLKMLKGILSERRTGNPLDVATDIGPVATQEMKVVAEEYLERMRRAGFAVTRGRSTEESENGNYVAPAIIDMGGVENLVSVAQNATGPILHVVRYRTGEFDNLLERLNATGCGVLGLHTRINEVAGKLLSKSTASSVCVNRAMHSAFVGMQPSGGVGAAGTGPMMAGPLTLPALTKQGSGELAPSEGPFAVDHGISSAKYFEFAVERDGGRWEGRREALASEKGFRRKCVDELFALLVTAPNGRTNGVKISGMRDALIQQISTLDPVSLPALTGEENTIEFLPRGRVLCAARQFDAVVFQAMIASAFGNQIVLMPSEAAGKIKRVLGDRCHIADSTSIQELIERESGSGPAVMLLAAGEGAPADLTSACLERRIPVIESGFEEGCDFAALVRERITTVNASAAGGNTQLMVMSEGGL</sequence>
<keyword evidence="3" id="KW-0238">DNA-binding</keyword>
<organism evidence="8 9">
    <name type="scientific">Trinickia violacea</name>
    <dbReference type="NCBI Taxonomy" id="2571746"/>
    <lineage>
        <taxon>Bacteria</taxon>
        <taxon>Pseudomonadati</taxon>
        <taxon>Pseudomonadota</taxon>
        <taxon>Betaproteobacteria</taxon>
        <taxon>Burkholderiales</taxon>
        <taxon>Burkholderiaceae</taxon>
        <taxon>Trinickia</taxon>
    </lineage>
</organism>
<dbReference type="GO" id="GO:0003677">
    <property type="term" value="F:DNA binding"/>
    <property type="evidence" value="ECO:0007669"/>
    <property type="project" value="UniProtKB-KW"/>
</dbReference>
<dbReference type="Proteomes" id="UP000298656">
    <property type="component" value="Chromosome 1"/>
</dbReference>
<evidence type="ECO:0000259" key="4">
    <source>
        <dbReference type="Pfam" id="PF00171"/>
    </source>
</evidence>
<keyword evidence="3" id="KW-0274">FAD</keyword>
<comment type="pathway">
    <text evidence="3">Amino-acid degradation; L-proline degradation into L-glutamate; L-glutamate from L-proline: step 2/2.</text>
</comment>
<evidence type="ECO:0000259" key="7">
    <source>
        <dbReference type="Pfam" id="PF18327"/>
    </source>
</evidence>
<dbReference type="Pfam" id="PF01619">
    <property type="entry name" value="Pro_dh"/>
    <property type="match status" value="1"/>
</dbReference>
<name>A0A4P8IX06_9BURK</name>
<dbReference type="InterPro" id="IPR002872">
    <property type="entry name" value="Proline_DH_dom"/>
</dbReference>
<evidence type="ECO:0000256" key="3">
    <source>
        <dbReference type="PIRNR" id="PIRNR000197"/>
    </source>
</evidence>
<reference evidence="8 9" key="1">
    <citation type="submission" date="2019-05" db="EMBL/GenBank/DDBJ databases">
        <title>Burkholderia sp. DHOD12, isolated from subtropical forest soil.</title>
        <authorList>
            <person name="Gao Z.-H."/>
            <person name="Qiu L.-H."/>
        </authorList>
    </citation>
    <scope>NUCLEOTIDE SEQUENCE [LARGE SCALE GENOMIC DNA]</scope>
    <source>
        <strain evidence="8 9">DHOD12</strain>
    </source>
</reference>
<feature type="domain" description="Aldehyde dehydrogenase" evidence="4">
    <location>
        <begin position="569"/>
        <end position="993"/>
    </location>
</feature>
<dbReference type="Pfam" id="PF18327">
    <property type="entry name" value="PRODH"/>
    <property type="match status" value="1"/>
</dbReference>
<dbReference type="InterPro" id="IPR016161">
    <property type="entry name" value="Ald_DH/histidinol_DH"/>
</dbReference>
<dbReference type="UniPathway" id="UPA00261">
    <property type="reaction ID" value="UER00373"/>
</dbReference>
<dbReference type="Gene3D" id="1.20.5.460">
    <property type="entry name" value="Single helix bin"/>
    <property type="match status" value="1"/>
</dbReference>
<dbReference type="InterPro" id="IPR050485">
    <property type="entry name" value="Proline_metab_enzyme"/>
</dbReference>
<dbReference type="SUPFAM" id="SSF81935">
    <property type="entry name" value="N-terminal domain of bifunctional PutA protein"/>
    <property type="match status" value="1"/>
</dbReference>
<comment type="catalytic activity">
    <reaction evidence="3">
        <text>L-proline + a quinone = (S)-1-pyrroline-5-carboxylate + a quinol + H(+)</text>
        <dbReference type="Rhea" id="RHEA:23784"/>
        <dbReference type="ChEBI" id="CHEBI:15378"/>
        <dbReference type="ChEBI" id="CHEBI:17388"/>
        <dbReference type="ChEBI" id="CHEBI:24646"/>
        <dbReference type="ChEBI" id="CHEBI:60039"/>
        <dbReference type="ChEBI" id="CHEBI:132124"/>
        <dbReference type="EC" id="1.5.5.2"/>
    </reaction>
</comment>
<protein>
    <recommendedName>
        <fullName evidence="3">Bifunctional protein PutA</fullName>
    </recommendedName>
    <domain>
        <recommendedName>
            <fullName evidence="3">Proline dehydrogenase</fullName>
            <ecNumber evidence="3">1.5.5.2</ecNumber>
        </recommendedName>
        <alternativeName>
            <fullName evidence="3">Proline oxidase</fullName>
        </alternativeName>
    </domain>
    <domain>
        <recommendedName>
            <fullName evidence="3">Delta-1-pyrroline-5-carboxylate dehydrogenase</fullName>
            <shortName evidence="3">P5C dehydrogenase</shortName>
            <ecNumber evidence="3">1.2.1.88</ecNumber>
        </recommendedName>
        <alternativeName>
            <fullName evidence="3">L-glutamate gamma-semialdehyde dehydrogenase</fullName>
        </alternativeName>
    </domain>
</protein>
<dbReference type="KEGG" id="tvl:FAZ95_07610"/>
<dbReference type="Gene3D" id="3.40.605.10">
    <property type="entry name" value="Aldehyde Dehydrogenase, Chain A, domain 1"/>
    <property type="match status" value="1"/>
</dbReference>
<dbReference type="GO" id="GO:0003842">
    <property type="term" value="F:L-glutamate gamma-semialdehyde dehydrogenase activity"/>
    <property type="evidence" value="ECO:0007669"/>
    <property type="project" value="UniProtKB-UniRule"/>
</dbReference>
<dbReference type="NCBIfam" id="NF008869">
    <property type="entry name" value="PRK11904.1"/>
    <property type="match status" value="1"/>
</dbReference>